<proteinExistence type="predicted"/>
<evidence type="ECO:0000313" key="1">
    <source>
        <dbReference type="EMBL" id="GCE08790.1"/>
    </source>
</evidence>
<evidence type="ECO:0000313" key="2">
    <source>
        <dbReference type="Proteomes" id="UP000287224"/>
    </source>
</evidence>
<dbReference type="AlphaFoldDB" id="A0A401ZPQ2"/>
<dbReference type="Proteomes" id="UP000287224">
    <property type="component" value="Unassembled WGS sequence"/>
</dbReference>
<keyword evidence="2" id="KW-1185">Reference proteome</keyword>
<comment type="caution">
    <text evidence="1">The sequence shown here is derived from an EMBL/GenBank/DDBJ whole genome shotgun (WGS) entry which is preliminary data.</text>
</comment>
<organism evidence="1 2">
    <name type="scientific">Dictyobacter aurantiacus</name>
    <dbReference type="NCBI Taxonomy" id="1936993"/>
    <lineage>
        <taxon>Bacteria</taxon>
        <taxon>Bacillati</taxon>
        <taxon>Chloroflexota</taxon>
        <taxon>Ktedonobacteria</taxon>
        <taxon>Ktedonobacterales</taxon>
        <taxon>Dictyobacteraceae</taxon>
        <taxon>Dictyobacter</taxon>
    </lineage>
</organism>
<sequence>MTDMPARNPQSDPNVARAIQCMNCKKTFTIGLADGGKDIHFLNMISWDCPACKKRNLTPFLTTVAS</sequence>
<accession>A0A401ZPQ2</accession>
<name>A0A401ZPQ2_9CHLR</name>
<dbReference type="EMBL" id="BIFQ01000002">
    <property type="protein sequence ID" value="GCE08790.1"/>
    <property type="molecule type" value="Genomic_DNA"/>
</dbReference>
<gene>
    <name evidence="1" type="ORF">KDAU_61190</name>
</gene>
<dbReference type="RefSeq" id="WP_126601277.1">
    <property type="nucleotide sequence ID" value="NZ_BIFQ01000002.1"/>
</dbReference>
<reference evidence="2" key="1">
    <citation type="submission" date="2018-12" db="EMBL/GenBank/DDBJ databases">
        <title>Tengunoibacter tsumagoiensis gen. nov., sp. nov., Dictyobacter kobayashii sp. nov., D. alpinus sp. nov., and D. joshuensis sp. nov. and description of Dictyobacteraceae fam. nov. within the order Ktedonobacterales isolated from Tengu-no-mugimeshi.</title>
        <authorList>
            <person name="Wang C.M."/>
            <person name="Zheng Y."/>
            <person name="Sakai Y."/>
            <person name="Toyoda A."/>
            <person name="Minakuchi Y."/>
            <person name="Abe K."/>
            <person name="Yokota A."/>
            <person name="Yabe S."/>
        </authorList>
    </citation>
    <scope>NUCLEOTIDE SEQUENCE [LARGE SCALE GENOMIC DNA]</scope>
    <source>
        <strain evidence="2">S-27</strain>
    </source>
</reference>
<dbReference type="OrthoDB" id="164490at2"/>
<protein>
    <submittedName>
        <fullName evidence="1">Uncharacterized protein</fullName>
    </submittedName>
</protein>